<dbReference type="InterPro" id="IPR001611">
    <property type="entry name" value="Leu-rich_rpt"/>
</dbReference>
<dbReference type="SUPFAM" id="SSF52058">
    <property type="entry name" value="L domain-like"/>
    <property type="match status" value="2"/>
</dbReference>
<dbReference type="InterPro" id="IPR000719">
    <property type="entry name" value="Prot_kinase_dom"/>
</dbReference>
<evidence type="ECO:0000256" key="4">
    <source>
        <dbReference type="ARBA" id="ARBA00022737"/>
    </source>
</evidence>
<dbReference type="InterPro" id="IPR001245">
    <property type="entry name" value="Ser-Thr/Tyr_kinase_cat_dom"/>
</dbReference>
<name>A0A6A6M9M7_HEVBR</name>
<dbReference type="GO" id="GO:0016020">
    <property type="term" value="C:membrane"/>
    <property type="evidence" value="ECO:0007669"/>
    <property type="project" value="UniProtKB-SubCell"/>
</dbReference>
<evidence type="ECO:0000313" key="10">
    <source>
        <dbReference type="EMBL" id="KAF2308659.1"/>
    </source>
</evidence>
<dbReference type="Pfam" id="PF00560">
    <property type="entry name" value="LRR_1"/>
    <property type="match status" value="7"/>
</dbReference>
<dbReference type="PANTHER" id="PTHR48007">
    <property type="entry name" value="LEUCINE-RICH REPEAT RECEPTOR-LIKE PROTEIN KINASE PXC1"/>
    <property type="match status" value="1"/>
</dbReference>
<keyword evidence="11" id="KW-1185">Reference proteome</keyword>
<sequence>MKGCSIHSRKFATLLTLSTGIICVSLVSSVIGEDDVKCLQGVRTSLNDPQGKLSSWNFANSSSGFLCNFVGVSCWNDQENRIINLQLRDMGLSGQVPESLKYCESLQNLDLSSNALSGTIPTQICTWLPYLVTLDLSNNDLSGSIPPDLVNCTYLNNLILSNNRLSGPIPYEVSRLARLKKFSVANNDLTGTIPSFFSNFDSGDFTGNDGLCGKPLGSKCGGLSKKNLAIIIAAGIFGAAASLLLAFGVWWWYHLGYSRRSKRGYGIGRGDDASWVDRLRAHKLVQVSLFQKPLVKFSPDGSALVIKRLSTCKLGEKQFRLEMNRLGQLRHPNLTPLLGFCVVEDEKLLVYKHSLMGLFSSVIGEDDVKCLQGVRTSLSDPQGRLSSWNFANSSSGFLCNFIGVSCWNDQENRIINLQLRDMNLSGQFPESLKDCKSLQNLDLSSNALSGTIPAQICTWLPYLVTLDLSNNDLSGSIPPDLVKCTYLNNLILSNNRLSGPIPYEFSSLARLKKFSVANNDLKGAIPSFFSDFDSGDFSGNELCGKPLGSKCGYSRTKRGYGIGRGDDTSWVDRLRAHKLVQVSLFQKPLVKVKLADLMAATNNFSPENIIISTRTGTTYKAVLPDGSALAIKRLSTCKLGEKQFRLEVNQLGQLRHPNLTPLLGFCVVEDEKLLVYKHMSNGTLNALLHGNGTLLDWPTRFRIGLGAARGLAWLHHGCQPSILHQNICSNVILVDEDFDARIVDFGLARLMTFSDSNESSYINGDLGEFGYVAPEYSSTMVASLKGDVYGFGVVLLELVTGQKPLDISNAEEVFKGHDEEILQFLKIALNCVAARPKDRWSMYRVYQSLKACGNDLGFSEQDDEFPLIFIKQDNE</sequence>
<reference evidence="10 11" key="1">
    <citation type="journal article" date="2020" name="Mol. Plant">
        <title>The Chromosome-Based Rubber Tree Genome Provides New Insights into Spurge Genome Evolution and Rubber Biosynthesis.</title>
        <authorList>
            <person name="Liu J."/>
            <person name="Shi C."/>
            <person name="Shi C.C."/>
            <person name="Li W."/>
            <person name="Zhang Q.J."/>
            <person name="Zhang Y."/>
            <person name="Li K."/>
            <person name="Lu H.F."/>
            <person name="Shi C."/>
            <person name="Zhu S.T."/>
            <person name="Xiao Z.Y."/>
            <person name="Nan H."/>
            <person name="Yue Y."/>
            <person name="Zhu X.G."/>
            <person name="Wu Y."/>
            <person name="Hong X.N."/>
            <person name="Fan G.Y."/>
            <person name="Tong Y."/>
            <person name="Zhang D."/>
            <person name="Mao C.L."/>
            <person name="Liu Y.L."/>
            <person name="Hao S.J."/>
            <person name="Liu W.Q."/>
            <person name="Lv M.Q."/>
            <person name="Zhang H.B."/>
            <person name="Liu Y."/>
            <person name="Hu-Tang G.R."/>
            <person name="Wang J.P."/>
            <person name="Wang J.H."/>
            <person name="Sun Y.H."/>
            <person name="Ni S.B."/>
            <person name="Chen W.B."/>
            <person name="Zhang X.C."/>
            <person name="Jiao Y.N."/>
            <person name="Eichler E.E."/>
            <person name="Li G.H."/>
            <person name="Liu X."/>
            <person name="Gao L.Z."/>
        </authorList>
    </citation>
    <scope>NUCLEOTIDE SEQUENCE [LARGE SCALE GENOMIC DNA]</scope>
    <source>
        <strain evidence="11">cv. GT1</strain>
        <tissue evidence="10">Leaf</tissue>
    </source>
</reference>
<evidence type="ECO:0000256" key="2">
    <source>
        <dbReference type="ARBA" id="ARBA00022614"/>
    </source>
</evidence>
<dbReference type="Pfam" id="PF07714">
    <property type="entry name" value="PK_Tyr_Ser-Thr"/>
    <property type="match status" value="1"/>
</dbReference>
<dbReference type="PANTHER" id="PTHR48007:SF86">
    <property type="entry name" value="(WILD MALAYSIAN BANANA) HYPOTHETICAL PROTEIN"/>
    <property type="match status" value="1"/>
</dbReference>
<protein>
    <recommendedName>
        <fullName evidence="9">Protein kinase domain-containing protein</fullName>
    </recommendedName>
</protein>
<dbReference type="GO" id="GO:0004672">
    <property type="term" value="F:protein kinase activity"/>
    <property type="evidence" value="ECO:0007669"/>
    <property type="project" value="InterPro"/>
</dbReference>
<organism evidence="10 11">
    <name type="scientific">Hevea brasiliensis</name>
    <name type="common">Para rubber tree</name>
    <name type="synonym">Siphonia brasiliensis</name>
    <dbReference type="NCBI Taxonomy" id="3981"/>
    <lineage>
        <taxon>Eukaryota</taxon>
        <taxon>Viridiplantae</taxon>
        <taxon>Streptophyta</taxon>
        <taxon>Embryophyta</taxon>
        <taxon>Tracheophyta</taxon>
        <taxon>Spermatophyta</taxon>
        <taxon>Magnoliopsida</taxon>
        <taxon>eudicotyledons</taxon>
        <taxon>Gunneridae</taxon>
        <taxon>Pentapetalae</taxon>
        <taxon>rosids</taxon>
        <taxon>fabids</taxon>
        <taxon>Malpighiales</taxon>
        <taxon>Euphorbiaceae</taxon>
        <taxon>Crotonoideae</taxon>
        <taxon>Micrandreae</taxon>
        <taxon>Hevea</taxon>
    </lineage>
</organism>
<dbReference type="GO" id="GO:0005524">
    <property type="term" value="F:ATP binding"/>
    <property type="evidence" value="ECO:0007669"/>
    <property type="project" value="InterPro"/>
</dbReference>
<evidence type="ECO:0000256" key="7">
    <source>
        <dbReference type="SAM" id="Phobius"/>
    </source>
</evidence>
<evidence type="ECO:0000313" key="11">
    <source>
        <dbReference type="Proteomes" id="UP000467840"/>
    </source>
</evidence>
<dbReference type="InterPro" id="IPR032675">
    <property type="entry name" value="LRR_dom_sf"/>
</dbReference>
<keyword evidence="2" id="KW-0433">Leucine-rich repeat</keyword>
<dbReference type="InterPro" id="IPR013210">
    <property type="entry name" value="LRR_N_plant-typ"/>
</dbReference>
<feature type="chain" id="PRO_5025336253" description="Protein kinase domain-containing protein" evidence="8">
    <location>
        <begin position="33"/>
        <end position="875"/>
    </location>
</feature>
<dbReference type="PROSITE" id="PS50011">
    <property type="entry name" value="PROTEIN_KINASE_DOM"/>
    <property type="match status" value="1"/>
</dbReference>
<feature type="transmembrane region" description="Helical" evidence="7">
    <location>
        <begin position="228"/>
        <end position="253"/>
    </location>
</feature>
<evidence type="ECO:0000256" key="3">
    <source>
        <dbReference type="ARBA" id="ARBA00022692"/>
    </source>
</evidence>
<feature type="domain" description="Protein kinase" evidence="9">
    <location>
        <begin position="604"/>
        <end position="875"/>
    </location>
</feature>
<dbReference type="PRINTS" id="PR00019">
    <property type="entry name" value="LEURICHRPT"/>
</dbReference>
<dbReference type="Gene3D" id="3.30.200.20">
    <property type="entry name" value="Phosphorylase Kinase, domain 1"/>
    <property type="match status" value="2"/>
</dbReference>
<keyword evidence="6 7" id="KW-0472">Membrane</keyword>
<keyword evidence="4" id="KW-0677">Repeat</keyword>
<evidence type="ECO:0000256" key="8">
    <source>
        <dbReference type="SAM" id="SignalP"/>
    </source>
</evidence>
<dbReference type="FunFam" id="3.30.200.20:FF:000428">
    <property type="entry name" value="Inactive LRR receptor-like serine/threonine-protein kinase BIR2"/>
    <property type="match status" value="1"/>
</dbReference>
<dbReference type="Pfam" id="PF08263">
    <property type="entry name" value="LRRNT_2"/>
    <property type="match status" value="2"/>
</dbReference>
<dbReference type="AlphaFoldDB" id="A0A6A6M9M7"/>
<comment type="subcellular location">
    <subcellularLocation>
        <location evidence="1">Membrane</location>
    </subcellularLocation>
</comment>
<proteinExistence type="predicted"/>
<feature type="signal peptide" evidence="8">
    <location>
        <begin position="1"/>
        <end position="32"/>
    </location>
</feature>
<comment type="caution">
    <text evidence="10">The sequence shown here is derived from an EMBL/GenBank/DDBJ whole genome shotgun (WGS) entry which is preliminary data.</text>
</comment>
<dbReference type="EMBL" id="JAAGAX010000007">
    <property type="protein sequence ID" value="KAF2308659.1"/>
    <property type="molecule type" value="Genomic_DNA"/>
</dbReference>
<evidence type="ECO:0000259" key="9">
    <source>
        <dbReference type="PROSITE" id="PS50011"/>
    </source>
</evidence>
<evidence type="ECO:0000256" key="5">
    <source>
        <dbReference type="ARBA" id="ARBA00022989"/>
    </source>
</evidence>
<dbReference type="Gene3D" id="1.10.510.10">
    <property type="entry name" value="Transferase(Phosphotransferase) domain 1"/>
    <property type="match status" value="1"/>
</dbReference>
<keyword evidence="5 7" id="KW-1133">Transmembrane helix</keyword>
<dbReference type="SUPFAM" id="SSF56112">
    <property type="entry name" value="Protein kinase-like (PK-like)"/>
    <property type="match status" value="2"/>
</dbReference>
<keyword evidence="8" id="KW-0732">Signal</keyword>
<dbReference type="Proteomes" id="UP000467840">
    <property type="component" value="Chromosome 17"/>
</dbReference>
<dbReference type="InterPro" id="IPR011009">
    <property type="entry name" value="Kinase-like_dom_sf"/>
</dbReference>
<evidence type="ECO:0000256" key="1">
    <source>
        <dbReference type="ARBA" id="ARBA00004370"/>
    </source>
</evidence>
<evidence type="ECO:0000256" key="6">
    <source>
        <dbReference type="ARBA" id="ARBA00023136"/>
    </source>
</evidence>
<dbReference type="Gene3D" id="3.80.10.10">
    <property type="entry name" value="Ribonuclease Inhibitor"/>
    <property type="match status" value="2"/>
</dbReference>
<accession>A0A6A6M9M7</accession>
<dbReference type="FunFam" id="3.80.10.10:FF:000415">
    <property type="entry name" value="Inactive LRR receptor-like serine/threonine-protein kinase BIR2"/>
    <property type="match status" value="2"/>
</dbReference>
<keyword evidence="3 7" id="KW-0812">Transmembrane</keyword>
<dbReference type="InterPro" id="IPR046959">
    <property type="entry name" value="PRK1-6/SRF4-like"/>
</dbReference>
<gene>
    <name evidence="10" type="ORF">GH714_011897</name>
</gene>